<dbReference type="AlphaFoldDB" id="A0ABD3AQI3"/>
<dbReference type="Proteomes" id="UP001630127">
    <property type="component" value="Unassembled WGS sequence"/>
</dbReference>
<feature type="compositionally biased region" description="Polar residues" evidence="1">
    <location>
        <begin position="121"/>
        <end position="135"/>
    </location>
</feature>
<keyword evidence="3" id="KW-1185">Reference proteome</keyword>
<feature type="region of interest" description="Disordered" evidence="1">
    <location>
        <begin position="49"/>
        <end position="141"/>
    </location>
</feature>
<evidence type="ECO:0000313" key="2">
    <source>
        <dbReference type="EMBL" id="KAL3533424.1"/>
    </source>
</evidence>
<feature type="compositionally biased region" description="Basic and acidic residues" evidence="1">
    <location>
        <begin position="67"/>
        <end position="77"/>
    </location>
</feature>
<reference evidence="2 3" key="1">
    <citation type="submission" date="2024-11" db="EMBL/GenBank/DDBJ databases">
        <title>A near-complete genome assembly of Cinchona calisaya.</title>
        <authorList>
            <person name="Lian D.C."/>
            <person name="Zhao X.W."/>
            <person name="Wei L."/>
        </authorList>
    </citation>
    <scope>NUCLEOTIDE SEQUENCE [LARGE SCALE GENOMIC DNA]</scope>
    <source>
        <tissue evidence="2">Nenye</tissue>
    </source>
</reference>
<comment type="caution">
    <text evidence="2">The sequence shown here is derived from an EMBL/GenBank/DDBJ whole genome shotgun (WGS) entry which is preliminary data.</text>
</comment>
<protein>
    <submittedName>
        <fullName evidence="2">Uncharacterized protein</fullName>
    </submittedName>
</protein>
<evidence type="ECO:0000256" key="1">
    <source>
        <dbReference type="SAM" id="MobiDB-lite"/>
    </source>
</evidence>
<proteinExistence type="predicted"/>
<name>A0ABD3AQI3_9GENT</name>
<accession>A0ABD3AQI3</accession>
<feature type="compositionally biased region" description="Polar residues" evidence="1">
    <location>
        <begin position="55"/>
        <end position="65"/>
    </location>
</feature>
<evidence type="ECO:0000313" key="3">
    <source>
        <dbReference type="Proteomes" id="UP001630127"/>
    </source>
</evidence>
<sequence>MKLKSDRILSTVYFKYKLPQKFCYYYGRLDHGDCEYEFHIKDQVIGTQDLPIQSKAASVTEIKSGQQRKERRDEKQKGGNQGRFGDPNRSNHKGRRDLGNANLGKDSDDGTNGKTIHLDVTNENQDTNMAINSPYQIREGL</sequence>
<gene>
    <name evidence="2" type="ORF">ACH5RR_006945</name>
</gene>
<dbReference type="EMBL" id="JBJUIK010000003">
    <property type="protein sequence ID" value="KAL3533424.1"/>
    <property type="molecule type" value="Genomic_DNA"/>
</dbReference>
<organism evidence="2 3">
    <name type="scientific">Cinchona calisaya</name>
    <dbReference type="NCBI Taxonomy" id="153742"/>
    <lineage>
        <taxon>Eukaryota</taxon>
        <taxon>Viridiplantae</taxon>
        <taxon>Streptophyta</taxon>
        <taxon>Embryophyta</taxon>
        <taxon>Tracheophyta</taxon>
        <taxon>Spermatophyta</taxon>
        <taxon>Magnoliopsida</taxon>
        <taxon>eudicotyledons</taxon>
        <taxon>Gunneridae</taxon>
        <taxon>Pentapetalae</taxon>
        <taxon>asterids</taxon>
        <taxon>lamiids</taxon>
        <taxon>Gentianales</taxon>
        <taxon>Rubiaceae</taxon>
        <taxon>Cinchonoideae</taxon>
        <taxon>Cinchoneae</taxon>
        <taxon>Cinchona</taxon>
    </lineage>
</organism>